<comment type="similarity">
    <text evidence="1">Belongs to the Gfa family.</text>
</comment>
<dbReference type="GO" id="GO:0016846">
    <property type="term" value="F:carbon-sulfur lyase activity"/>
    <property type="evidence" value="ECO:0007669"/>
    <property type="project" value="InterPro"/>
</dbReference>
<dbReference type="GO" id="GO:0046872">
    <property type="term" value="F:metal ion binding"/>
    <property type="evidence" value="ECO:0007669"/>
    <property type="project" value="UniProtKB-KW"/>
</dbReference>
<name>A0A1Y5THL5_9RHOB</name>
<feature type="domain" description="CENP-V/GFA" evidence="5">
    <location>
        <begin position="4"/>
        <end position="119"/>
    </location>
</feature>
<keyword evidence="3" id="KW-0862">Zinc</keyword>
<dbReference type="Gene3D" id="3.90.1590.10">
    <property type="entry name" value="glutathione-dependent formaldehyde- activating enzyme (gfa)"/>
    <property type="match status" value="1"/>
</dbReference>
<dbReference type="RefSeq" id="WP_085797240.1">
    <property type="nucleotide sequence ID" value="NZ_FWFO01000003.1"/>
</dbReference>
<gene>
    <name evidence="6" type="ORF">TRL7639_03608</name>
</gene>
<evidence type="ECO:0000259" key="5">
    <source>
        <dbReference type="PROSITE" id="PS51891"/>
    </source>
</evidence>
<protein>
    <submittedName>
        <fullName evidence="6">Glutathione-dependent formaldehyde-activating enzyme</fullName>
    </submittedName>
</protein>
<dbReference type="PANTHER" id="PTHR33337">
    <property type="entry name" value="GFA DOMAIN-CONTAINING PROTEIN"/>
    <property type="match status" value="1"/>
</dbReference>
<dbReference type="InterPro" id="IPR006913">
    <property type="entry name" value="CENP-V/GFA"/>
</dbReference>
<keyword evidence="4" id="KW-0456">Lyase</keyword>
<evidence type="ECO:0000256" key="3">
    <source>
        <dbReference type="ARBA" id="ARBA00022833"/>
    </source>
</evidence>
<dbReference type="OrthoDB" id="9807246at2"/>
<evidence type="ECO:0000256" key="1">
    <source>
        <dbReference type="ARBA" id="ARBA00005495"/>
    </source>
</evidence>
<dbReference type="AlphaFoldDB" id="A0A1Y5THL5"/>
<evidence type="ECO:0000313" key="7">
    <source>
        <dbReference type="Proteomes" id="UP000193077"/>
    </source>
</evidence>
<dbReference type="PANTHER" id="PTHR33337:SF40">
    <property type="entry name" value="CENP-V_GFA DOMAIN-CONTAINING PROTEIN-RELATED"/>
    <property type="match status" value="1"/>
</dbReference>
<evidence type="ECO:0000313" key="6">
    <source>
        <dbReference type="EMBL" id="SLN63843.1"/>
    </source>
</evidence>
<keyword evidence="2" id="KW-0479">Metal-binding</keyword>
<sequence>MTELNGQCMCGAVSVTATPTRNAIGACHCDMCRRWTSSALMTFQAEPGYAALGPVKTYVSSDWAERAFCEECGSALWYRMTAPGPMHGQTQMAAGLFENAGGNKLSLELFIDKKPEGYAFAGDRKQITEAEMMAMYAQSEEGDNQ</sequence>
<dbReference type="Pfam" id="PF04828">
    <property type="entry name" value="GFA"/>
    <property type="match status" value="1"/>
</dbReference>
<evidence type="ECO:0000256" key="4">
    <source>
        <dbReference type="ARBA" id="ARBA00023239"/>
    </source>
</evidence>
<accession>A0A1Y5THL5</accession>
<organism evidence="6 7">
    <name type="scientific">Falsiruegeria litorea R37</name>
    <dbReference type="NCBI Taxonomy" id="1200284"/>
    <lineage>
        <taxon>Bacteria</taxon>
        <taxon>Pseudomonadati</taxon>
        <taxon>Pseudomonadota</taxon>
        <taxon>Alphaproteobacteria</taxon>
        <taxon>Rhodobacterales</taxon>
        <taxon>Roseobacteraceae</taxon>
        <taxon>Falsiruegeria</taxon>
    </lineage>
</organism>
<dbReference type="InterPro" id="IPR011057">
    <property type="entry name" value="Mss4-like_sf"/>
</dbReference>
<dbReference type="EMBL" id="FWFO01000003">
    <property type="protein sequence ID" value="SLN63843.1"/>
    <property type="molecule type" value="Genomic_DNA"/>
</dbReference>
<evidence type="ECO:0000256" key="2">
    <source>
        <dbReference type="ARBA" id="ARBA00022723"/>
    </source>
</evidence>
<dbReference type="Proteomes" id="UP000193077">
    <property type="component" value="Unassembled WGS sequence"/>
</dbReference>
<keyword evidence="7" id="KW-1185">Reference proteome</keyword>
<reference evidence="6 7" key="1">
    <citation type="submission" date="2017-03" db="EMBL/GenBank/DDBJ databases">
        <authorList>
            <person name="Afonso C.L."/>
            <person name="Miller P.J."/>
            <person name="Scott M.A."/>
            <person name="Spackman E."/>
            <person name="Goraichik I."/>
            <person name="Dimitrov K.M."/>
            <person name="Suarez D.L."/>
            <person name="Swayne D.E."/>
        </authorList>
    </citation>
    <scope>NUCLEOTIDE SEQUENCE [LARGE SCALE GENOMIC DNA]</scope>
    <source>
        <strain evidence="6 7">CECT 7639</strain>
    </source>
</reference>
<dbReference type="SUPFAM" id="SSF51316">
    <property type="entry name" value="Mss4-like"/>
    <property type="match status" value="1"/>
</dbReference>
<proteinExistence type="inferred from homology"/>
<dbReference type="PROSITE" id="PS51891">
    <property type="entry name" value="CENP_V_GFA"/>
    <property type="match status" value="1"/>
</dbReference>